<name>A0A9P7F0R7_9AGAM</name>
<dbReference type="AlphaFoldDB" id="A0A9P7F0R7"/>
<dbReference type="OrthoDB" id="2676448at2759"/>
<accession>A0A9P7F0R7</accession>
<dbReference type="EMBL" id="JABBWM010000060">
    <property type="protein sequence ID" value="KAG2098686.1"/>
    <property type="molecule type" value="Genomic_DNA"/>
</dbReference>
<evidence type="ECO:0000313" key="1">
    <source>
        <dbReference type="EMBL" id="KAG2098686.1"/>
    </source>
</evidence>
<keyword evidence="2" id="KW-1185">Reference proteome</keyword>
<protein>
    <submittedName>
        <fullName evidence="1">Uncharacterized protein</fullName>
    </submittedName>
</protein>
<sequence>LNMEVCHLCTAIHDETAKTPFVINNLLISDPLLAAELKSQWRSQAAINVIHLYHLDQIENLFGFSGIRGIGTHLTNAASSSEGYYVHPEGELQVGTGGGEFLS</sequence>
<comment type="caution">
    <text evidence="1">The sequence shown here is derived from an EMBL/GenBank/DDBJ whole genome shotgun (WGS) entry which is preliminary data.</text>
</comment>
<dbReference type="RefSeq" id="XP_041288934.1">
    <property type="nucleotide sequence ID" value="XM_041431688.1"/>
</dbReference>
<dbReference type="Proteomes" id="UP000823399">
    <property type="component" value="Unassembled WGS sequence"/>
</dbReference>
<organism evidence="1 2">
    <name type="scientific">Suillus discolor</name>
    <dbReference type="NCBI Taxonomy" id="1912936"/>
    <lineage>
        <taxon>Eukaryota</taxon>
        <taxon>Fungi</taxon>
        <taxon>Dikarya</taxon>
        <taxon>Basidiomycota</taxon>
        <taxon>Agaricomycotina</taxon>
        <taxon>Agaricomycetes</taxon>
        <taxon>Agaricomycetidae</taxon>
        <taxon>Boletales</taxon>
        <taxon>Suillineae</taxon>
        <taxon>Suillaceae</taxon>
        <taxon>Suillus</taxon>
    </lineage>
</organism>
<reference evidence="1" key="1">
    <citation type="journal article" date="2020" name="New Phytol.">
        <title>Comparative genomics reveals dynamic genome evolution in host specialist ectomycorrhizal fungi.</title>
        <authorList>
            <person name="Lofgren L.A."/>
            <person name="Nguyen N.H."/>
            <person name="Vilgalys R."/>
            <person name="Ruytinx J."/>
            <person name="Liao H.L."/>
            <person name="Branco S."/>
            <person name="Kuo A."/>
            <person name="LaButti K."/>
            <person name="Lipzen A."/>
            <person name="Andreopoulos W."/>
            <person name="Pangilinan J."/>
            <person name="Riley R."/>
            <person name="Hundley H."/>
            <person name="Na H."/>
            <person name="Barry K."/>
            <person name="Grigoriev I.V."/>
            <person name="Stajich J.E."/>
            <person name="Kennedy P.G."/>
        </authorList>
    </citation>
    <scope>NUCLEOTIDE SEQUENCE</scope>
    <source>
        <strain evidence="1">FC423</strain>
    </source>
</reference>
<gene>
    <name evidence="1" type="ORF">F5147DRAFT_582932</name>
</gene>
<evidence type="ECO:0000313" key="2">
    <source>
        <dbReference type="Proteomes" id="UP000823399"/>
    </source>
</evidence>
<proteinExistence type="predicted"/>
<dbReference type="GeneID" id="64693947"/>
<feature type="non-terminal residue" evidence="1">
    <location>
        <position position="1"/>
    </location>
</feature>